<proteinExistence type="predicted"/>
<accession>A0A177J8Z5</accession>
<dbReference type="Pfam" id="PF14367">
    <property type="entry name" value="DUF4411"/>
    <property type="match status" value="1"/>
</dbReference>
<dbReference type="InterPro" id="IPR016541">
    <property type="entry name" value="UCP008505"/>
</dbReference>
<reference evidence="1 2" key="1">
    <citation type="submission" date="2016-02" db="EMBL/GenBank/DDBJ databases">
        <authorList>
            <person name="Wen L."/>
            <person name="He K."/>
            <person name="Yang H."/>
        </authorList>
    </citation>
    <scope>NUCLEOTIDE SEQUENCE [LARGE SCALE GENOMIC DNA]</scope>
    <source>
        <strain evidence="1 2">CD09_2</strain>
    </source>
</reference>
<evidence type="ECO:0008006" key="3">
    <source>
        <dbReference type="Google" id="ProtNLM"/>
    </source>
</evidence>
<dbReference type="EMBL" id="LSTR01000087">
    <property type="protein sequence ID" value="OAH37553.1"/>
    <property type="molecule type" value="Genomic_DNA"/>
</dbReference>
<gene>
    <name evidence="1" type="ORF">AX777_25735</name>
</gene>
<evidence type="ECO:0000313" key="1">
    <source>
        <dbReference type="EMBL" id="OAH37553.1"/>
    </source>
</evidence>
<dbReference type="AlphaFoldDB" id="A0A177J8Z5"/>
<comment type="caution">
    <text evidence="1">The sequence shown here is derived from an EMBL/GenBank/DDBJ whole genome shotgun (WGS) entry which is preliminary data.</text>
</comment>
<organism evidence="1 2">
    <name type="scientific">Sphingobium yanoikuyae</name>
    <name type="common">Sphingomonas yanoikuyae</name>
    <dbReference type="NCBI Taxonomy" id="13690"/>
    <lineage>
        <taxon>Bacteria</taxon>
        <taxon>Pseudomonadati</taxon>
        <taxon>Pseudomonadota</taxon>
        <taxon>Alphaproteobacteria</taxon>
        <taxon>Sphingomonadales</taxon>
        <taxon>Sphingomonadaceae</taxon>
        <taxon>Sphingobium</taxon>
    </lineage>
</organism>
<name>A0A177J8Z5_SPHYA</name>
<dbReference type="PIRSF" id="PIRSF008505">
    <property type="entry name" value="UCP008505"/>
    <property type="match status" value="1"/>
</dbReference>
<dbReference type="Proteomes" id="UP000077262">
    <property type="component" value="Unassembled WGS sequence"/>
</dbReference>
<evidence type="ECO:0000313" key="2">
    <source>
        <dbReference type="Proteomes" id="UP000077262"/>
    </source>
</evidence>
<protein>
    <recommendedName>
        <fullName evidence="3">DUF4411 family protein</fullName>
    </recommendedName>
</protein>
<dbReference type="OrthoDB" id="338425at2"/>
<dbReference type="RefSeq" id="WP_063977057.1">
    <property type="nucleotide sequence ID" value="NZ_LSTR01000087.1"/>
</dbReference>
<sequence length="161" mass="18222">MVAAEQPVYCIDTSSLVHAWRRAYPPKRFSGLWNAFDQLIGDGRLVATIEVFHELKKKDDEIFEWAKDRKETMFLEIDDDVQGEVVRIMQTYPKLVDTGKGKSGGDPFVIAQALAGNPRLVVVTQEAGGTADKPRIPFVCDREGVRHIDLLTLIEDEDWTF</sequence>